<dbReference type="GO" id="GO:0005829">
    <property type="term" value="C:cytosol"/>
    <property type="evidence" value="ECO:0007669"/>
    <property type="project" value="TreeGrafter"/>
</dbReference>
<dbReference type="Pfam" id="PF03453">
    <property type="entry name" value="MoeA_N"/>
    <property type="match status" value="1"/>
</dbReference>
<dbReference type="SUPFAM" id="SSF53218">
    <property type="entry name" value="Molybdenum cofactor biosynthesis proteins"/>
    <property type="match status" value="2"/>
</dbReference>
<feature type="compositionally biased region" description="Low complexity" evidence="5">
    <location>
        <begin position="989"/>
        <end position="998"/>
    </location>
</feature>
<feature type="domain" description="MoaB/Mog" evidence="6">
    <location>
        <begin position="787"/>
        <end position="929"/>
    </location>
</feature>
<accession>A0A9Q5N8D1</accession>
<dbReference type="Proteomes" id="UP000757232">
    <property type="component" value="Unassembled WGS sequence"/>
</dbReference>
<protein>
    <recommendedName>
        <fullName evidence="6">MoaB/Mog domain-containing protein</fullName>
    </recommendedName>
</protein>
<comment type="similarity">
    <text evidence="2">In the N-terminal section; belongs to the MoaB/Mog family.</text>
</comment>
<comment type="pathway">
    <text evidence="1">Cofactor biosynthesis; molybdopterin biosynthesis.</text>
</comment>
<dbReference type="Gene3D" id="2.40.340.10">
    <property type="entry name" value="MoeA, C-terminal, domain IV"/>
    <property type="match status" value="1"/>
</dbReference>
<dbReference type="GO" id="GO:0061599">
    <property type="term" value="F:molybdopterin molybdotransferase activity"/>
    <property type="evidence" value="ECO:0007669"/>
    <property type="project" value="TreeGrafter"/>
</dbReference>
<organism evidence="7 8">
    <name type="scientific">Sanghuangporus baumii</name>
    <name type="common">Phellinus baumii</name>
    <dbReference type="NCBI Taxonomy" id="108892"/>
    <lineage>
        <taxon>Eukaryota</taxon>
        <taxon>Fungi</taxon>
        <taxon>Dikarya</taxon>
        <taxon>Basidiomycota</taxon>
        <taxon>Agaricomycotina</taxon>
        <taxon>Agaricomycetes</taxon>
        <taxon>Hymenochaetales</taxon>
        <taxon>Hymenochaetaceae</taxon>
        <taxon>Sanghuangporus</taxon>
    </lineage>
</organism>
<feature type="domain" description="MoaB/Mog" evidence="6">
    <location>
        <begin position="1184"/>
        <end position="1340"/>
    </location>
</feature>
<gene>
    <name evidence="7" type="ORF">A7U60_g5433</name>
</gene>
<dbReference type="Gene3D" id="2.170.190.11">
    <property type="entry name" value="Molybdopterin biosynthesis moea protein, domain 3"/>
    <property type="match status" value="1"/>
</dbReference>
<dbReference type="Gene3D" id="3.40.980.10">
    <property type="entry name" value="MoaB/Mog-like domain"/>
    <property type="match status" value="2"/>
</dbReference>
<dbReference type="CDD" id="cd00886">
    <property type="entry name" value="MogA_MoaB"/>
    <property type="match status" value="1"/>
</dbReference>
<dbReference type="PANTHER" id="PTHR10192">
    <property type="entry name" value="MOLYBDOPTERIN BIOSYNTHESIS PROTEIN"/>
    <property type="match status" value="1"/>
</dbReference>
<feature type="region of interest" description="Disordered" evidence="5">
    <location>
        <begin position="954"/>
        <end position="1003"/>
    </location>
</feature>
<dbReference type="OrthoDB" id="4349954at2759"/>
<dbReference type="Pfam" id="PF00994">
    <property type="entry name" value="MoCF_biosynth"/>
    <property type="match status" value="2"/>
</dbReference>
<evidence type="ECO:0000256" key="5">
    <source>
        <dbReference type="SAM" id="MobiDB-lite"/>
    </source>
</evidence>
<dbReference type="EMBL" id="LNZH02000191">
    <property type="protein sequence ID" value="OCB87528.1"/>
    <property type="molecule type" value="Genomic_DNA"/>
</dbReference>
<dbReference type="CDD" id="cd00887">
    <property type="entry name" value="MoeA"/>
    <property type="match status" value="1"/>
</dbReference>
<evidence type="ECO:0000313" key="8">
    <source>
        <dbReference type="Proteomes" id="UP000757232"/>
    </source>
</evidence>
<proteinExistence type="inferred from homology"/>
<dbReference type="PROSITE" id="PS01079">
    <property type="entry name" value="MOCF_BIOSYNTHESIS_2"/>
    <property type="match status" value="1"/>
</dbReference>
<dbReference type="SMART" id="SM00852">
    <property type="entry name" value="MoCF_biosynth"/>
    <property type="match status" value="2"/>
</dbReference>
<dbReference type="InterPro" id="IPR038987">
    <property type="entry name" value="MoeA-like"/>
</dbReference>
<evidence type="ECO:0000259" key="6">
    <source>
        <dbReference type="SMART" id="SM00852"/>
    </source>
</evidence>
<dbReference type="SUPFAM" id="SSF63882">
    <property type="entry name" value="MoeA N-terminal region -like"/>
    <property type="match status" value="1"/>
</dbReference>
<evidence type="ECO:0000256" key="4">
    <source>
        <dbReference type="ARBA" id="ARBA00023150"/>
    </source>
</evidence>
<dbReference type="InterPro" id="IPR036688">
    <property type="entry name" value="MoeA_C_domain_IV_sf"/>
</dbReference>
<name>A0A9Q5N8D1_SANBA</name>
<keyword evidence="4" id="KW-0501">Molybdenum cofactor biosynthesis</keyword>
<sequence length="1435" mass="155087">MSATLGDPVLLATYSLPSASRKGKEKEVAEDERPLVFASFSSVPARDDEQVTLAVQGDGVYVYELGDLHPVSSRSFGPSTSFASAPASVVYTEDETNVRRIYIAAWSAQELRKEDSCRVIWTWKESASGDTSSSRDKQSTQLLHGVAFLLASSELSSIIAVSRAGSLTRMDVELNAKNTWSPKHAQQEIMKLFLFPTRECIFIPPTASSNGCTLILFAEHDKKLFVQTLVLRPEGEVSALDPLEVPLGDVDDVIDVSLECTGNMSVLGSNGIWTPYLLEMDGVSITISASPPLRLKSLDFISEKKHRSPSVSLLSLGSSFVLLASTTLKEIALLLWDIQYGVLLHSTILPIPSTLDSPPNGISIQLERGSGSQALLILSPISANPKNNTQQRSSVLVVPFSVPERSTIASALGKADLGAKWLGTASSRQEGEDVFGAEIMLTQLKEAIDNNRIKEGDGIFFNWISERDEKMKRPDTDKNEPEDVGMTEVVLRPEESPNKQYSPQICRYLVTKHLASHSMVKGGLLDALLQRNDWETIRECFLNVVDLPETELLRLLCIIVKHHRDRPVEGKGAVTSDKPRKMRARDEHWHEIPSVKRFLACLVDYPATQAAWRTGLRQHFADIDDLMTLLAILDEWMDAYATKGLPVGLGKTSLNEHGVPVPDPQSADKPLRLKGVTLPSLENLLTFVQAILDSSFLNLLQNRACHQFLRRISENITEIHSSNLELQSLRGPLEPFVRAQNRAIAEVANGGKKQFNYDDRLEPQEPGVLTFPPLASNHGVKLRNGKVSDTASKDTSADKSGPVLKELVSGRGFQVNGSLIVPDDEKTISEAVVRWSASGDVDWIITTGGTGFGVRDRTPEAIQPLLDRKAPGIVHLLISASLAHTPLAALSRPIAGTVRGSHTLVTTLPGSVKAVRENLTALLGEGTSGLGVIGHALELLRGGSGTEVHSALARGVNPVPPTQHGLTGHPHEHQCGHHHNKEQSHNHSDFSTSDPSSSVATRHRTSPFPLISYEAALEAIFRHVQQMEVVKVPVTAALKETVLAEDVYAPQDVPPAPTTNMDGYAVRSSDAPGVYQVLTPQTHALSTPLPKGFIYRINTGAPLPVGTDSIVIVEDTQLVSLAPENEEKEVRTLVQAKSGENVRAPGSDVKKGALVLTEGHVISGTGGEIGTLAFVSVHRKPVIAIMSTGSELVDVQGSSSSEPQVSGENWTGIWDTNRPSLQAALETMGYHVIDLGIVQDNLKAHVETLKGGLEKADLILTTGGTSMGASDLLKPVIEQHLNGTIHFGRVTIKPGKPTTFATVPAENDGQKRSKTIFALPGNPASALVCFYIFVVPALRKLGGWSKSKCQLPRVRVELTDTMQLDARTEFHRVVISAGSNGLKARSTGGQRSSRVASLSGANGLVILPQKKEGGGPELKAGELAEAILIGEIVTE</sequence>
<dbReference type="InterPro" id="IPR001453">
    <property type="entry name" value="MoaB/Mog_dom"/>
</dbReference>
<evidence type="ECO:0000256" key="2">
    <source>
        <dbReference type="ARBA" id="ARBA00007589"/>
    </source>
</evidence>
<dbReference type="InterPro" id="IPR036425">
    <property type="entry name" value="MoaB/Mog-like_dom_sf"/>
</dbReference>
<feature type="compositionally biased region" description="Basic and acidic residues" evidence="5">
    <location>
        <begin position="969"/>
        <end position="988"/>
    </location>
</feature>
<dbReference type="InterPro" id="IPR036135">
    <property type="entry name" value="MoeA_linker/N_sf"/>
</dbReference>
<dbReference type="InterPro" id="IPR005111">
    <property type="entry name" value="MoeA_C_domain_IV"/>
</dbReference>
<dbReference type="InterPro" id="IPR005110">
    <property type="entry name" value="MoeA_linker/N"/>
</dbReference>
<evidence type="ECO:0000256" key="1">
    <source>
        <dbReference type="ARBA" id="ARBA00005046"/>
    </source>
</evidence>
<dbReference type="GO" id="GO:0006777">
    <property type="term" value="P:Mo-molybdopterin cofactor biosynthetic process"/>
    <property type="evidence" value="ECO:0007669"/>
    <property type="project" value="UniProtKB-KW"/>
</dbReference>
<dbReference type="PANTHER" id="PTHR10192:SF5">
    <property type="entry name" value="GEPHYRIN"/>
    <property type="match status" value="1"/>
</dbReference>
<dbReference type="NCBIfam" id="TIGR00177">
    <property type="entry name" value="molyb_syn"/>
    <property type="match status" value="1"/>
</dbReference>
<dbReference type="FunFam" id="3.40.980.10:FF:000001">
    <property type="entry name" value="Molybdopterin molybdenumtransferase"/>
    <property type="match status" value="1"/>
</dbReference>
<reference evidence="7" key="1">
    <citation type="submission" date="2016-06" db="EMBL/GenBank/DDBJ databases">
        <title>Draft Genome sequence of the fungus Inonotus baumii.</title>
        <authorList>
            <person name="Zhu H."/>
            <person name="Lin W."/>
        </authorList>
    </citation>
    <scope>NUCLEOTIDE SEQUENCE</scope>
    <source>
        <strain evidence="7">821</strain>
    </source>
</reference>
<dbReference type="Pfam" id="PF03454">
    <property type="entry name" value="MoeA_C"/>
    <property type="match status" value="1"/>
</dbReference>
<comment type="similarity">
    <text evidence="3">In the C-terminal section; belongs to the MoeA family.</text>
</comment>
<evidence type="ECO:0000256" key="3">
    <source>
        <dbReference type="ARBA" id="ARBA00008339"/>
    </source>
</evidence>
<keyword evidence="8" id="KW-1185">Reference proteome</keyword>
<comment type="caution">
    <text evidence="7">The sequence shown here is derived from an EMBL/GenBank/DDBJ whole genome shotgun (WGS) entry which is preliminary data.</text>
</comment>
<evidence type="ECO:0000313" key="7">
    <source>
        <dbReference type="EMBL" id="OCB87528.1"/>
    </source>
</evidence>
<dbReference type="Gene3D" id="3.90.105.10">
    <property type="entry name" value="Molybdopterin biosynthesis moea protein, domain 2"/>
    <property type="match status" value="1"/>
</dbReference>
<dbReference type="SUPFAM" id="SSF63867">
    <property type="entry name" value="MoeA C-terminal domain-like"/>
    <property type="match status" value="1"/>
</dbReference>
<dbReference type="InterPro" id="IPR008284">
    <property type="entry name" value="MoCF_biosynth_CS"/>
</dbReference>